<comment type="similarity">
    <text evidence="1">Belongs to the peptidase S33 family.</text>
</comment>
<keyword evidence="3" id="KW-0732">Signal</keyword>
<keyword evidence="7" id="KW-1185">Reference proteome</keyword>
<evidence type="ECO:0000256" key="3">
    <source>
        <dbReference type="SAM" id="SignalP"/>
    </source>
</evidence>
<dbReference type="InterPro" id="IPR029058">
    <property type="entry name" value="AB_hydrolase_fold"/>
</dbReference>
<evidence type="ECO:0000313" key="7">
    <source>
        <dbReference type="Proteomes" id="UP000077266"/>
    </source>
</evidence>
<dbReference type="EMBL" id="KV425893">
    <property type="protein sequence ID" value="KZW01558.1"/>
    <property type="molecule type" value="Genomic_DNA"/>
</dbReference>
<dbReference type="OrthoDB" id="425534at2759"/>
<feature type="domain" description="Peptidase S33 tripeptidyl aminopeptidase-like C-terminal" evidence="5">
    <location>
        <begin position="431"/>
        <end position="526"/>
    </location>
</feature>
<dbReference type="Proteomes" id="UP000077266">
    <property type="component" value="Unassembled WGS sequence"/>
</dbReference>
<keyword evidence="2 6" id="KW-0378">Hydrolase</keyword>
<dbReference type="PANTHER" id="PTHR43248">
    <property type="entry name" value="2-SUCCINYL-6-HYDROXY-2,4-CYCLOHEXADIENE-1-CARBOXYLATE SYNTHASE"/>
    <property type="match status" value="1"/>
</dbReference>
<dbReference type="InterPro" id="IPR000073">
    <property type="entry name" value="AB_hydrolase_1"/>
</dbReference>
<dbReference type="InterPro" id="IPR013595">
    <property type="entry name" value="Pept_S33_TAP-like_C"/>
</dbReference>
<gene>
    <name evidence="6" type="ORF">EXIGLDRAFT_717957</name>
</gene>
<dbReference type="Pfam" id="PF00561">
    <property type="entry name" value="Abhydrolase_1"/>
    <property type="match status" value="1"/>
</dbReference>
<dbReference type="SUPFAM" id="SSF53474">
    <property type="entry name" value="alpha/beta-Hydrolases"/>
    <property type="match status" value="1"/>
</dbReference>
<organism evidence="6 7">
    <name type="scientific">Exidia glandulosa HHB12029</name>
    <dbReference type="NCBI Taxonomy" id="1314781"/>
    <lineage>
        <taxon>Eukaryota</taxon>
        <taxon>Fungi</taxon>
        <taxon>Dikarya</taxon>
        <taxon>Basidiomycota</taxon>
        <taxon>Agaricomycotina</taxon>
        <taxon>Agaricomycetes</taxon>
        <taxon>Auriculariales</taxon>
        <taxon>Exidiaceae</taxon>
        <taxon>Exidia</taxon>
    </lineage>
</organism>
<evidence type="ECO:0000256" key="1">
    <source>
        <dbReference type="ARBA" id="ARBA00010088"/>
    </source>
</evidence>
<evidence type="ECO:0000259" key="4">
    <source>
        <dbReference type="Pfam" id="PF00561"/>
    </source>
</evidence>
<sequence>MMLLEELLCSLLVGASTVAAFRHNRRQLAADPASFDWSALSPSENITWTPCYGEQQCARLELPLDYATAAGPKAQIALQMIPATDRANYQGTILVNPGGPGGSGTLFILTDGPKLVQLFGPTFDILGFDPRGVGPTTPQAQCFDSPEQSDAWNLPEVIAVREGDGSIPLARARDQVLASLCAAKLGGNGKEDLNATAEEWGPGRFMDTASVATDMLNIVEKLGQQKLQYFGGSYGTLLGQYFAALYPDKVGRMIIDGVVDGVTWQRTGDYLVSADADRVMDTFFENCATAGATKCEIWERTPDAVALRVDRILADLKAEPIPISHSLSGPAVITEDVALGILFEELYTPLTGFPFMASIFSAIEGRNTTFLSQQRYSGSTADLPTWFQRTNAFQAISCSDFPPVNDSLAEDTALVRKATAISRWAGPFSLSRRRISCGAWKIRAKARYTGPVSAKLSTPVLVISSKFDPATPLANARAVVSRFEGMRLLVQDSVGHSAYESLSTCVADAMKAYMTNGTLPPVGTVCKPDLIPLVDSVNAASTPGPLPPK</sequence>
<feature type="domain" description="AB hydrolase-1" evidence="4">
    <location>
        <begin position="92"/>
        <end position="286"/>
    </location>
</feature>
<dbReference type="Gene3D" id="3.40.50.1820">
    <property type="entry name" value="alpha/beta hydrolase"/>
    <property type="match status" value="1"/>
</dbReference>
<name>A0A165P2Q1_EXIGL</name>
<reference evidence="6 7" key="1">
    <citation type="journal article" date="2016" name="Mol. Biol. Evol.">
        <title>Comparative Genomics of Early-Diverging Mushroom-Forming Fungi Provides Insights into the Origins of Lignocellulose Decay Capabilities.</title>
        <authorList>
            <person name="Nagy L.G."/>
            <person name="Riley R."/>
            <person name="Tritt A."/>
            <person name="Adam C."/>
            <person name="Daum C."/>
            <person name="Floudas D."/>
            <person name="Sun H."/>
            <person name="Yadav J.S."/>
            <person name="Pangilinan J."/>
            <person name="Larsson K.H."/>
            <person name="Matsuura K."/>
            <person name="Barry K."/>
            <person name="Labutti K."/>
            <person name="Kuo R."/>
            <person name="Ohm R.A."/>
            <person name="Bhattacharya S.S."/>
            <person name="Shirouzu T."/>
            <person name="Yoshinaga Y."/>
            <person name="Martin F.M."/>
            <person name="Grigoriev I.V."/>
            <person name="Hibbett D.S."/>
        </authorList>
    </citation>
    <scope>NUCLEOTIDE SEQUENCE [LARGE SCALE GENOMIC DNA]</scope>
    <source>
        <strain evidence="6 7">HHB12029</strain>
    </source>
</reference>
<dbReference type="Pfam" id="PF08386">
    <property type="entry name" value="Abhydrolase_4"/>
    <property type="match status" value="1"/>
</dbReference>
<dbReference type="InParanoid" id="A0A165P2Q1"/>
<dbReference type="GO" id="GO:0016787">
    <property type="term" value="F:hydrolase activity"/>
    <property type="evidence" value="ECO:0007669"/>
    <property type="project" value="UniProtKB-KW"/>
</dbReference>
<protein>
    <submittedName>
        <fullName evidence="6">Alpha/beta-hydrolase</fullName>
    </submittedName>
</protein>
<feature type="signal peptide" evidence="3">
    <location>
        <begin position="1"/>
        <end position="20"/>
    </location>
</feature>
<evidence type="ECO:0000256" key="2">
    <source>
        <dbReference type="ARBA" id="ARBA00022801"/>
    </source>
</evidence>
<dbReference type="PANTHER" id="PTHR43248:SF25">
    <property type="entry name" value="AB HYDROLASE-1 DOMAIN-CONTAINING PROTEIN-RELATED"/>
    <property type="match status" value="1"/>
</dbReference>
<feature type="chain" id="PRO_5007863701" evidence="3">
    <location>
        <begin position="21"/>
        <end position="549"/>
    </location>
</feature>
<dbReference type="InterPro" id="IPR051601">
    <property type="entry name" value="Serine_prot/Carboxylest_S33"/>
</dbReference>
<dbReference type="AlphaFoldDB" id="A0A165P2Q1"/>
<proteinExistence type="inferred from homology"/>
<evidence type="ECO:0000313" key="6">
    <source>
        <dbReference type="EMBL" id="KZW01558.1"/>
    </source>
</evidence>
<dbReference type="STRING" id="1314781.A0A165P2Q1"/>
<accession>A0A165P2Q1</accession>
<evidence type="ECO:0000259" key="5">
    <source>
        <dbReference type="Pfam" id="PF08386"/>
    </source>
</evidence>